<dbReference type="InterPro" id="IPR043502">
    <property type="entry name" value="DNA/RNA_pol_sf"/>
</dbReference>
<dbReference type="InterPro" id="IPR008042">
    <property type="entry name" value="Retrotrans_Pao"/>
</dbReference>
<dbReference type="Gene3D" id="3.30.420.10">
    <property type="entry name" value="Ribonuclease H-like superfamily/Ribonuclease H"/>
    <property type="match status" value="1"/>
</dbReference>
<dbReference type="SUPFAM" id="SSF56672">
    <property type="entry name" value="DNA/RNA polymerases"/>
    <property type="match status" value="1"/>
</dbReference>
<dbReference type="GeneID" id="115269400"/>
<dbReference type="SUPFAM" id="SSF53098">
    <property type="entry name" value="Ribonuclease H-like"/>
    <property type="match status" value="1"/>
</dbReference>
<dbReference type="InterPro" id="IPR043128">
    <property type="entry name" value="Rev_trsase/Diguanyl_cyclase"/>
</dbReference>
<dbReference type="RefSeq" id="XP_062704529.1">
    <property type="nucleotide sequence ID" value="XM_062848545.1"/>
</dbReference>
<name>A0ABM1Z4T2_AEDAL</name>
<dbReference type="InterPro" id="IPR001584">
    <property type="entry name" value="Integrase_cat-core"/>
</dbReference>
<evidence type="ECO:0000313" key="3">
    <source>
        <dbReference type="Proteomes" id="UP000069940"/>
    </source>
</evidence>
<dbReference type="Gene3D" id="3.10.10.10">
    <property type="entry name" value="HIV Type 1 Reverse Transcriptase, subunit A, domain 1"/>
    <property type="match status" value="1"/>
</dbReference>
<dbReference type="EnsemblMetazoa" id="AALFPA23_015099.R21889">
    <property type="protein sequence ID" value="AALFPA23_015099.P21889"/>
    <property type="gene ID" value="AALFPA23_015099"/>
</dbReference>
<proteinExistence type="predicted"/>
<reference evidence="3" key="1">
    <citation type="journal article" date="2015" name="Proc. Natl. Acad. Sci. U.S.A.">
        <title>Genome sequence of the Asian Tiger mosquito, Aedes albopictus, reveals insights into its biology, genetics, and evolution.</title>
        <authorList>
            <person name="Chen X.G."/>
            <person name="Jiang X."/>
            <person name="Gu J."/>
            <person name="Xu M."/>
            <person name="Wu Y."/>
            <person name="Deng Y."/>
            <person name="Zhang C."/>
            <person name="Bonizzoni M."/>
            <person name="Dermauw W."/>
            <person name="Vontas J."/>
            <person name="Armbruster P."/>
            <person name="Huang X."/>
            <person name="Yang Y."/>
            <person name="Zhang H."/>
            <person name="He W."/>
            <person name="Peng H."/>
            <person name="Liu Y."/>
            <person name="Wu K."/>
            <person name="Chen J."/>
            <person name="Lirakis M."/>
            <person name="Topalis P."/>
            <person name="Van Leeuwen T."/>
            <person name="Hall A.B."/>
            <person name="Jiang X."/>
            <person name="Thorpe C."/>
            <person name="Mueller R.L."/>
            <person name="Sun C."/>
            <person name="Waterhouse R.M."/>
            <person name="Yan G."/>
            <person name="Tu Z.J."/>
            <person name="Fang X."/>
            <person name="James A.A."/>
        </authorList>
    </citation>
    <scope>NUCLEOTIDE SEQUENCE [LARGE SCALE GENOMIC DNA]</scope>
    <source>
        <strain evidence="3">Foshan</strain>
    </source>
</reference>
<feature type="domain" description="Integrase catalytic" evidence="1">
    <location>
        <begin position="1149"/>
        <end position="1350"/>
    </location>
</feature>
<evidence type="ECO:0000313" key="2">
    <source>
        <dbReference type="EnsemblMetazoa" id="AALFPA23_015099.P21889"/>
    </source>
</evidence>
<evidence type="ECO:0000259" key="1">
    <source>
        <dbReference type="PROSITE" id="PS50994"/>
    </source>
</evidence>
<dbReference type="PANTHER" id="PTHR47331:SF1">
    <property type="entry name" value="GAG-LIKE PROTEIN"/>
    <property type="match status" value="1"/>
</dbReference>
<organism evidence="2 3">
    <name type="scientific">Aedes albopictus</name>
    <name type="common">Asian tiger mosquito</name>
    <name type="synonym">Stegomyia albopicta</name>
    <dbReference type="NCBI Taxonomy" id="7160"/>
    <lineage>
        <taxon>Eukaryota</taxon>
        <taxon>Metazoa</taxon>
        <taxon>Ecdysozoa</taxon>
        <taxon>Arthropoda</taxon>
        <taxon>Hexapoda</taxon>
        <taxon>Insecta</taxon>
        <taxon>Pterygota</taxon>
        <taxon>Neoptera</taxon>
        <taxon>Endopterygota</taxon>
        <taxon>Diptera</taxon>
        <taxon>Nematocera</taxon>
        <taxon>Culicoidea</taxon>
        <taxon>Culicidae</taxon>
        <taxon>Culicinae</taxon>
        <taxon>Aedini</taxon>
        <taxon>Aedes</taxon>
        <taxon>Stegomyia</taxon>
    </lineage>
</organism>
<reference evidence="2" key="2">
    <citation type="submission" date="2025-05" db="UniProtKB">
        <authorList>
            <consortium name="EnsemblMetazoa"/>
        </authorList>
    </citation>
    <scope>IDENTIFICATION</scope>
    <source>
        <strain evidence="2">Foshan</strain>
    </source>
</reference>
<dbReference type="InterPro" id="IPR036397">
    <property type="entry name" value="RNaseH_sf"/>
</dbReference>
<dbReference type="Gene3D" id="2.40.70.10">
    <property type="entry name" value="Acid Proteases"/>
    <property type="match status" value="1"/>
</dbReference>
<dbReference type="CDD" id="cd01644">
    <property type="entry name" value="RT_pepA17"/>
    <property type="match status" value="1"/>
</dbReference>
<dbReference type="InterPro" id="IPR000477">
    <property type="entry name" value="RT_dom"/>
</dbReference>
<dbReference type="PANTHER" id="PTHR47331">
    <property type="entry name" value="PHD-TYPE DOMAIN-CONTAINING PROTEIN"/>
    <property type="match status" value="1"/>
</dbReference>
<dbReference type="Proteomes" id="UP000069940">
    <property type="component" value="Unassembled WGS sequence"/>
</dbReference>
<dbReference type="Pfam" id="PF05380">
    <property type="entry name" value="Peptidase_A17"/>
    <property type="match status" value="1"/>
</dbReference>
<sequence>MELAYLLEFLKKRCEVLETCSAFSKKPVNEPKKEAAKPVAEKLKMLHTTVDKKCAKCSSEHNTYQCEDFKNMSVKDRRELVQKAKLCFNCLRPSHSVKSCSSKTVCRNSECKQCHHTLLCPMVKKPDQVVAKKQEEDQSSEVPAKEEGVVVALTAGMEQGDRKSISLLPTAVVKVQQADGGFSSARVLIDSGSQASLVTEACVRKLKLPRRNGKLVVNGLGQQEVGTTRGLVTIRLASRFNDAVVLTTEAYVLGKLTTTIPSQRFNPANLKLLDDLGDLADPEFNRPGAIDIILGADVFLALLEGGQVKNESGQTVAQRTIFGWIVAGQYDASEVIPNNHAVVNLHVDIDLNRTLQKFWEQEEMSKASPLTPSEQQVTEHFSSTLQRDETGRFIVRLPFDDSKPALGDSLAVATKRMQSIERRFQLDPEFKRQYTSFMHEYLELGHMEEVPTEQIPKDGNECYYLPHHAVIKSDSLTTKLCVVFDASCASSSGVSLNDKLLAGPNNNADLFAVALRFRSHRVAFCADVAKMYRQVLVHQADRDYQRIVFREEPDQPLKHYRLCTVTYGTKTAPYLAIESMREAAKPFEAVYPKAVEAIKFDFYVDDFLSGADDEEEASQLKEQVAEILSSAGFELRKWSSNNENLLPRNDEDGASPVPVKMLNDSETVKALGINWYPSDDEYRFKVNFSPSSINTKRQMISDSARLFDPFGWLAPVTAKIKILYQHLWLFDVGWDDPLPAIVEGEWQAVKQSLSQLEAIRIPRCIFPCRGRIQLHGFCDASEQAYGAVVYARTTDDNGNVSVVLVAAKSRVAPIKQISLPRLELNGAHLLTDLMRQITEALPRVEVDHWAWTDSSIVLHWLASHPRKWKTFVANRTAAILEYLPRSCWRHVSSKENPADLASRGLTPTELVGNRLWFQGAPWLKNDESEWNQNPPLEAVDEDAMEVKRVKSLHTTTTRAATSFEIEKQLITKCSSFFVLVRLLACVQRAIHNFKSYVRNEAIDDRRTGDATPDELHRAKIQLLQAAQHDEYGQEVELLRKGKSLQSKHILSPLHPFLDVDGTMRVGGRLQNSAQPYDMMHPIILPPRHRVTELLVRDLHLRDLHAGSALLTSTLRQQYWIIGCQTVVRKVVQGCTRCVRLKGKTAGQLMGNLPPARVLATRAFSHVGVDYAGPVMLKAACVRGVKTTKGYLAVFVCLSTRAIHLEVASDLSSDTFLGALKRFISRRGYPVEIRSDNGTNFVGADRKLREFMEQILANSKDASRYLSNLGKSWVFNPPSAPHMGGIWEAAVRSVKKHLVAELGESAITFEHLSTLLCQIESCLNSRPLCPLSSDPDSAEALTPGHFLIGQPINLVPEPSMKHLPANRLDQWQEIQQQTERVWNRWKDEYLASLQPRSKWRTAQPNLDVGQLVLVKNDNAPPAQWELARVEKVHPDSSGTVRVVTLRRGSTVYQRPVHKLCVLPSD</sequence>
<protein>
    <recommendedName>
        <fullName evidence="1">Integrase catalytic domain-containing protein</fullName>
    </recommendedName>
</protein>
<dbReference type="PROSITE" id="PS50994">
    <property type="entry name" value="INTEGRASE"/>
    <property type="match status" value="1"/>
</dbReference>
<dbReference type="InterPro" id="IPR021109">
    <property type="entry name" value="Peptidase_aspartic_dom_sf"/>
</dbReference>
<keyword evidence="3" id="KW-1185">Reference proteome</keyword>
<dbReference type="InterPro" id="IPR040676">
    <property type="entry name" value="DUF5641"/>
</dbReference>
<dbReference type="InterPro" id="IPR012337">
    <property type="entry name" value="RNaseH-like_sf"/>
</dbReference>
<dbReference type="Gene3D" id="3.30.70.270">
    <property type="match status" value="1"/>
</dbReference>
<accession>A0ABM1Z4T2</accession>
<dbReference type="Pfam" id="PF18701">
    <property type="entry name" value="DUF5641"/>
    <property type="match status" value="1"/>
</dbReference>
<dbReference type="Pfam" id="PF00078">
    <property type="entry name" value="RVT_1"/>
    <property type="match status" value="1"/>
</dbReference>